<evidence type="ECO:0000313" key="2">
    <source>
        <dbReference type="EMBL" id="KAG9441886.1"/>
    </source>
</evidence>
<organism evidence="2 3">
    <name type="scientific">Aristolochia fimbriata</name>
    <name type="common">White veined hardy Dutchman's pipe vine</name>
    <dbReference type="NCBI Taxonomy" id="158543"/>
    <lineage>
        <taxon>Eukaryota</taxon>
        <taxon>Viridiplantae</taxon>
        <taxon>Streptophyta</taxon>
        <taxon>Embryophyta</taxon>
        <taxon>Tracheophyta</taxon>
        <taxon>Spermatophyta</taxon>
        <taxon>Magnoliopsida</taxon>
        <taxon>Magnoliidae</taxon>
        <taxon>Piperales</taxon>
        <taxon>Aristolochiaceae</taxon>
        <taxon>Aristolochia</taxon>
    </lineage>
</organism>
<dbReference type="InterPro" id="IPR029071">
    <property type="entry name" value="Ubiquitin-like_domsf"/>
</dbReference>
<name>A0AAV7E240_ARIFI</name>
<reference evidence="2 3" key="1">
    <citation type="submission" date="2021-07" db="EMBL/GenBank/DDBJ databases">
        <title>The Aristolochia fimbriata genome: insights into angiosperm evolution, floral development and chemical biosynthesis.</title>
        <authorList>
            <person name="Jiao Y."/>
        </authorList>
    </citation>
    <scope>NUCLEOTIDE SEQUENCE [LARGE SCALE GENOMIC DNA]</scope>
    <source>
        <strain evidence="2">IBCAS-2021</strain>
        <tissue evidence="2">Leaf</tissue>
    </source>
</reference>
<dbReference type="AlphaFoldDB" id="A0AAV7E240"/>
<dbReference type="InterPro" id="IPR039690">
    <property type="entry name" value="SNRNP25"/>
</dbReference>
<dbReference type="CDD" id="cd17058">
    <property type="entry name" value="Ubl_SNRNP25"/>
    <property type="match status" value="1"/>
</dbReference>
<dbReference type="InterPro" id="IPR040610">
    <property type="entry name" value="SNRNP25_ubiquitin"/>
</dbReference>
<dbReference type="Proteomes" id="UP000825729">
    <property type="component" value="Unassembled WGS sequence"/>
</dbReference>
<gene>
    <name evidence="2" type="ORF">H6P81_017740</name>
</gene>
<comment type="caution">
    <text evidence="2">The sequence shown here is derived from an EMBL/GenBank/DDBJ whole genome shotgun (WGS) entry which is preliminary data.</text>
</comment>
<dbReference type="EMBL" id="JAINDJ010000007">
    <property type="protein sequence ID" value="KAG9441886.1"/>
    <property type="molecule type" value="Genomic_DNA"/>
</dbReference>
<feature type="domain" description="SNRNP25 ubiquitin-like" evidence="1">
    <location>
        <begin position="69"/>
        <end position="155"/>
    </location>
</feature>
<dbReference type="PANTHER" id="PTHR14942:SF0">
    <property type="entry name" value="U11_U12 SMALL NUCLEAR RIBONUCLEOPROTEIN 25 KDA PROTEIN"/>
    <property type="match status" value="1"/>
</dbReference>
<proteinExistence type="predicted"/>
<evidence type="ECO:0000259" key="1">
    <source>
        <dbReference type="Pfam" id="PF18036"/>
    </source>
</evidence>
<dbReference type="PANTHER" id="PTHR14942">
    <property type="entry name" value="U11/U12 SMALL NUCLEAR RIBONUCLEOPROTEIN 25 KDA PROTEIN"/>
    <property type="match status" value="1"/>
</dbReference>
<dbReference type="SUPFAM" id="SSF54236">
    <property type="entry name" value="Ubiquitin-like"/>
    <property type="match status" value="1"/>
</dbReference>
<evidence type="ECO:0000313" key="3">
    <source>
        <dbReference type="Proteomes" id="UP000825729"/>
    </source>
</evidence>
<protein>
    <recommendedName>
        <fullName evidence="1">SNRNP25 ubiquitin-like domain-containing protein</fullName>
    </recommendedName>
</protein>
<keyword evidence="3" id="KW-1185">Reference proteome</keyword>
<dbReference type="Pfam" id="PF18036">
    <property type="entry name" value="Ubiquitin_4"/>
    <property type="match status" value="1"/>
</dbReference>
<sequence>MEDAASSGSKVAEEAEGVSYTCGSSELKRARLQSMVTALLDDPILADVPRKPSLSDVDTLINLELGSAMKVSVLKMDNTSIDVAVINSATVKDLKLAIQKKMNETEEVQMGHRHISWRHVWANCYLAYHNEKLIDDNSRLQDFGIHNNSQLRFVPCVMSRMFRKHSRRRKHRFFHGLNKR</sequence>
<accession>A0AAV7E240</accession>
<dbReference type="Gene3D" id="3.10.20.90">
    <property type="entry name" value="Phosphatidylinositol 3-kinase Catalytic Subunit, Chain A, domain 1"/>
    <property type="match status" value="1"/>
</dbReference>
<dbReference type="GO" id="GO:0000398">
    <property type="term" value="P:mRNA splicing, via spliceosome"/>
    <property type="evidence" value="ECO:0007669"/>
    <property type="project" value="InterPro"/>
</dbReference>